<dbReference type="InterPro" id="IPR019734">
    <property type="entry name" value="TPR_rpt"/>
</dbReference>
<feature type="domain" description="PCI" evidence="4">
    <location>
        <begin position="248"/>
        <end position="426"/>
    </location>
</feature>
<comment type="similarity">
    <text evidence="1">Belongs to the proteasome subunit S3 family.</text>
</comment>
<dbReference type="PANTHER" id="PTHR10758">
    <property type="entry name" value="26S PROTEASOME NON-ATPASE REGULATORY SUBUNIT 3/COP9 SIGNALOSOME COMPLEX SUBUNIT 3"/>
    <property type="match status" value="1"/>
</dbReference>
<evidence type="ECO:0000256" key="3">
    <source>
        <dbReference type="PROSITE-ProRule" id="PRU00339"/>
    </source>
</evidence>
<accession>A0A1D1ZRU5</accession>
<name>A0A1D1ZRU5_AUXPR</name>
<dbReference type="InterPro" id="IPR050756">
    <property type="entry name" value="CSN3"/>
</dbReference>
<evidence type="ECO:0000256" key="2">
    <source>
        <dbReference type="ARBA" id="ARBA00022942"/>
    </source>
</evidence>
<feature type="repeat" description="TPR" evidence="3">
    <location>
        <begin position="248"/>
        <end position="281"/>
    </location>
</feature>
<reference evidence="5" key="1">
    <citation type="submission" date="2015-08" db="EMBL/GenBank/DDBJ databases">
        <authorList>
            <person name="Babu N.S."/>
            <person name="Beckwith C.J."/>
            <person name="Beseler K.G."/>
            <person name="Brison A."/>
            <person name="Carone J.V."/>
            <person name="Caskin T.P."/>
            <person name="Diamond M."/>
            <person name="Durham M.E."/>
            <person name="Foxe J.M."/>
            <person name="Go M."/>
            <person name="Henderson B.A."/>
            <person name="Jones I.B."/>
            <person name="McGettigan J.A."/>
            <person name="Micheletti S.J."/>
            <person name="Nasrallah M.E."/>
            <person name="Ortiz D."/>
            <person name="Piller C.R."/>
            <person name="Privatt S.R."/>
            <person name="Schneider S.L."/>
            <person name="Sharp S."/>
            <person name="Smith T.C."/>
            <person name="Stanton J.D."/>
            <person name="Ullery H.E."/>
            <person name="Wilson R.J."/>
            <person name="Serrano M.G."/>
            <person name="Buck G."/>
            <person name="Lee V."/>
            <person name="Wang Y."/>
            <person name="Carvalho R."/>
            <person name="Voegtly L."/>
            <person name="Shi R."/>
            <person name="Duckworth R."/>
            <person name="Johnson A."/>
            <person name="Loviza R."/>
            <person name="Walstead R."/>
            <person name="Shah Z."/>
            <person name="Kiflezghi M."/>
            <person name="Wade K."/>
            <person name="Ball S.L."/>
            <person name="Bradley K.W."/>
            <person name="Asai D.J."/>
            <person name="Bowman C.A."/>
            <person name="Russell D.A."/>
            <person name="Pope W.H."/>
            <person name="Jacobs-Sera D."/>
            <person name="Hendrix R.W."/>
            <person name="Hatfull G.F."/>
        </authorList>
    </citation>
    <scope>NUCLEOTIDE SEQUENCE</scope>
</reference>
<dbReference type="Pfam" id="PF01399">
    <property type="entry name" value="PCI"/>
    <property type="match status" value="1"/>
</dbReference>
<dbReference type="EMBL" id="GDKF01008936">
    <property type="protein sequence ID" value="JAT69686.1"/>
    <property type="molecule type" value="Transcribed_RNA"/>
</dbReference>
<dbReference type="SUPFAM" id="SSF46785">
    <property type="entry name" value="Winged helix' DNA-binding domain"/>
    <property type="match status" value="1"/>
</dbReference>
<dbReference type="InterPro" id="IPR036390">
    <property type="entry name" value="WH_DNA-bd_sf"/>
</dbReference>
<dbReference type="PANTHER" id="PTHR10758:SF2">
    <property type="entry name" value="26S PROTEASOME NON-ATPASE REGULATORY SUBUNIT 3"/>
    <property type="match status" value="1"/>
</dbReference>
<dbReference type="Gene3D" id="1.25.40.570">
    <property type="match status" value="1"/>
</dbReference>
<protein>
    <recommendedName>
        <fullName evidence="4">PCI domain-containing protein</fullName>
    </recommendedName>
</protein>
<dbReference type="SUPFAM" id="SSF81901">
    <property type="entry name" value="HCP-like"/>
    <property type="match status" value="1"/>
</dbReference>
<dbReference type="AlphaFoldDB" id="A0A1D1ZRU5"/>
<dbReference type="GO" id="GO:0008541">
    <property type="term" value="C:proteasome regulatory particle, lid subcomplex"/>
    <property type="evidence" value="ECO:0007669"/>
    <property type="project" value="TreeGrafter"/>
</dbReference>
<keyword evidence="2" id="KW-0647">Proteasome</keyword>
<evidence type="ECO:0000259" key="4">
    <source>
        <dbReference type="PROSITE" id="PS50250"/>
    </source>
</evidence>
<keyword evidence="3" id="KW-0802">TPR repeat</keyword>
<sequence length="490" mass="52675">MGKEIEMKDAESPSPLVGKDEAAVEEASVLEQLAVTVSVIDRAVRAKETRTVFNRVLRQVAGVRRRMQSKDLRDFVTAHIPPGNPSLEPLLAALDEADTAAMSNLTPSSSPPAPATSPPLPEVEALAFLLVTLLLVNGRQWAAAHDLASSALARLAAFNRRTLDVLGARLASLLSLCAARAGRGGAALRAALLAAHQTAALRRDEVGQETLLNCLLAGLLDEGLYEQADALRARAQRPDTARDVQQLARYLYHLGRIHAVRLDYSEAKECLQQAVRKAPLTATGFRVAATKWLTVVRLLLGETLDRGELTRGELARHLAPYLALTQAVRSGDLAEFAAALHAHEPALRADRLLTVVGRLRHSVIRSGLRRVAAAYSRISLADVAAKLGLAGAGDAEAVVAKAIRDGSIEAQLDHAAGEMRAGATRDVYGSGEPAATFHARIAFCMDIHNEALKAMRYESLGGLQLEDADKLRERQEQELQAALEDDGMDF</sequence>
<evidence type="ECO:0000256" key="1">
    <source>
        <dbReference type="ARBA" id="ARBA00007912"/>
    </source>
</evidence>
<evidence type="ECO:0000313" key="5">
    <source>
        <dbReference type="EMBL" id="JAT69686.1"/>
    </source>
</evidence>
<dbReference type="GO" id="GO:0030234">
    <property type="term" value="F:enzyme regulator activity"/>
    <property type="evidence" value="ECO:0007669"/>
    <property type="project" value="InterPro"/>
</dbReference>
<proteinExistence type="inferred from homology"/>
<dbReference type="GO" id="GO:0042176">
    <property type="term" value="P:regulation of protein catabolic process"/>
    <property type="evidence" value="ECO:0007669"/>
    <property type="project" value="InterPro"/>
</dbReference>
<dbReference type="SMART" id="SM00088">
    <property type="entry name" value="PINT"/>
    <property type="match status" value="1"/>
</dbReference>
<dbReference type="SMART" id="SM00753">
    <property type="entry name" value="PAM"/>
    <property type="match status" value="1"/>
</dbReference>
<dbReference type="Pfam" id="PF25573">
    <property type="entry name" value="TPR_PSMD3_N"/>
    <property type="match status" value="1"/>
</dbReference>
<gene>
    <name evidence="5" type="ORF">g.9257</name>
</gene>
<dbReference type="InterPro" id="IPR013586">
    <property type="entry name" value="PSMD3_C"/>
</dbReference>
<dbReference type="PROSITE" id="PS50250">
    <property type="entry name" value="PCI"/>
    <property type="match status" value="1"/>
</dbReference>
<organism evidence="5">
    <name type="scientific">Auxenochlorella protothecoides</name>
    <name type="common">Green microalga</name>
    <name type="synonym">Chlorella protothecoides</name>
    <dbReference type="NCBI Taxonomy" id="3075"/>
    <lineage>
        <taxon>Eukaryota</taxon>
        <taxon>Viridiplantae</taxon>
        <taxon>Chlorophyta</taxon>
        <taxon>core chlorophytes</taxon>
        <taxon>Trebouxiophyceae</taxon>
        <taxon>Chlorellales</taxon>
        <taxon>Chlorellaceae</taxon>
        <taxon>Auxenochlorella</taxon>
    </lineage>
</organism>
<dbReference type="Pfam" id="PF08375">
    <property type="entry name" value="Rpn3_C"/>
    <property type="match status" value="1"/>
</dbReference>
<dbReference type="GO" id="GO:0006511">
    <property type="term" value="P:ubiquitin-dependent protein catabolic process"/>
    <property type="evidence" value="ECO:0007669"/>
    <property type="project" value="TreeGrafter"/>
</dbReference>
<dbReference type="PROSITE" id="PS50005">
    <property type="entry name" value="TPR"/>
    <property type="match status" value="1"/>
</dbReference>
<dbReference type="InterPro" id="IPR057985">
    <property type="entry name" value="TPR_PSMD3_N"/>
</dbReference>
<dbReference type="InterPro" id="IPR000717">
    <property type="entry name" value="PCI_dom"/>
</dbReference>